<dbReference type="InterPro" id="IPR002110">
    <property type="entry name" value="Ankyrin_rpt"/>
</dbReference>
<dbReference type="PROSITE" id="PS50297">
    <property type="entry name" value="ANK_REP_REGION"/>
    <property type="match status" value="3"/>
</dbReference>
<evidence type="ECO:0000313" key="6">
    <source>
        <dbReference type="Proteomes" id="UP000479190"/>
    </source>
</evidence>
<organism evidence="5 6">
    <name type="scientific">Trichogramma brassicae</name>
    <dbReference type="NCBI Taxonomy" id="86971"/>
    <lineage>
        <taxon>Eukaryota</taxon>
        <taxon>Metazoa</taxon>
        <taxon>Ecdysozoa</taxon>
        <taxon>Arthropoda</taxon>
        <taxon>Hexapoda</taxon>
        <taxon>Insecta</taxon>
        <taxon>Pterygota</taxon>
        <taxon>Neoptera</taxon>
        <taxon>Endopterygota</taxon>
        <taxon>Hymenoptera</taxon>
        <taxon>Apocrita</taxon>
        <taxon>Proctotrupomorpha</taxon>
        <taxon>Chalcidoidea</taxon>
        <taxon>Trichogrammatidae</taxon>
        <taxon>Trichogramma</taxon>
    </lineage>
</organism>
<dbReference type="PANTHER" id="PTHR24173:SF74">
    <property type="entry name" value="ANKYRIN REPEAT DOMAIN-CONTAINING PROTEIN 16"/>
    <property type="match status" value="1"/>
</dbReference>
<feature type="repeat" description="ANK" evidence="3">
    <location>
        <begin position="407"/>
        <end position="434"/>
    </location>
</feature>
<keyword evidence="6" id="KW-1185">Reference proteome</keyword>
<dbReference type="Gene3D" id="1.25.40.20">
    <property type="entry name" value="Ankyrin repeat-containing domain"/>
    <property type="match status" value="3"/>
</dbReference>
<dbReference type="SMART" id="SM00248">
    <property type="entry name" value="ANK"/>
    <property type="match status" value="8"/>
</dbReference>
<protein>
    <submittedName>
        <fullName evidence="5">Uncharacterized protein</fullName>
    </submittedName>
</protein>
<dbReference type="OrthoDB" id="366390at2759"/>
<feature type="repeat" description="ANK" evidence="3">
    <location>
        <begin position="326"/>
        <end position="358"/>
    </location>
</feature>
<dbReference type="Proteomes" id="UP000479190">
    <property type="component" value="Unassembled WGS sequence"/>
</dbReference>
<evidence type="ECO:0000313" key="5">
    <source>
        <dbReference type="EMBL" id="CAB0038485.1"/>
    </source>
</evidence>
<name>A0A6H5IMH1_9HYME</name>
<feature type="region of interest" description="Disordered" evidence="4">
    <location>
        <begin position="1"/>
        <end position="32"/>
    </location>
</feature>
<evidence type="ECO:0000256" key="1">
    <source>
        <dbReference type="ARBA" id="ARBA00022737"/>
    </source>
</evidence>
<accession>A0A6H5IMH1</accession>
<dbReference type="PROSITE" id="PS50088">
    <property type="entry name" value="ANK_REPEAT"/>
    <property type="match status" value="4"/>
</dbReference>
<dbReference type="AlphaFoldDB" id="A0A6H5IMH1"/>
<proteinExistence type="predicted"/>
<feature type="repeat" description="ANK" evidence="3">
    <location>
        <begin position="229"/>
        <end position="261"/>
    </location>
</feature>
<evidence type="ECO:0000256" key="2">
    <source>
        <dbReference type="ARBA" id="ARBA00023043"/>
    </source>
</evidence>
<dbReference type="EMBL" id="CADCXV010000908">
    <property type="protein sequence ID" value="CAB0038485.1"/>
    <property type="molecule type" value="Genomic_DNA"/>
</dbReference>
<keyword evidence="2 3" id="KW-0040">ANK repeat</keyword>
<dbReference type="SUPFAM" id="SSF48403">
    <property type="entry name" value="Ankyrin repeat"/>
    <property type="match status" value="1"/>
</dbReference>
<keyword evidence="1" id="KW-0677">Repeat</keyword>
<reference evidence="5 6" key="1">
    <citation type="submission" date="2020-02" db="EMBL/GenBank/DDBJ databases">
        <authorList>
            <person name="Ferguson B K."/>
        </authorList>
    </citation>
    <scope>NUCLEOTIDE SEQUENCE [LARGE SCALE GENOMIC DNA]</scope>
</reference>
<evidence type="ECO:0000256" key="4">
    <source>
        <dbReference type="SAM" id="MobiDB-lite"/>
    </source>
</evidence>
<gene>
    <name evidence="5" type="ORF">TBRA_LOCUS10266</name>
</gene>
<dbReference type="PANTHER" id="PTHR24173">
    <property type="entry name" value="ANKYRIN REPEAT CONTAINING"/>
    <property type="match status" value="1"/>
</dbReference>
<sequence>MFHNPIMSFSSPPTDGASFTRKNTKKPGNDASSALSLSLFFCTYVERRRRRLRDHDRIQGRARQLDLRKLRVAIAEAHHRRTSRGEPGEPRHGLIQKLFDIYDRYDYADEETGLTHLHVACMSAALTPYAAMFLNLGQSNPNCPVRDTGDTPLHYAARHRNQEAVSLLLRHGAEPTRANYEGLSPLHLLCQVDDDDDDDGGDHARLREFFRVCEDVVEKPLYLDPRDIRGNTPLHVALRSGSKRAAKLMLAKGADPLLPNEENLTPLQMAIDLGDRDFAQTFYEICVEQGRIDDPNLANNNKNINNDNNNDEKEDIFFKIDEVNRKRLESLHVAIVSHDMILVDRLVKEGANPNARDSMGRTPLHVICQVDGNGASSSLIESLAQLFFETCDEVKQQQLEIDARDVDGLTPLQWAVARLLPETVELLLQRGADLANFVFPPREAVFYDEVRGSDYCDVEALAEIAASRRCITWSSTATAAAPG</sequence>
<dbReference type="Pfam" id="PF12796">
    <property type="entry name" value="Ank_2"/>
    <property type="match status" value="3"/>
</dbReference>
<dbReference type="PRINTS" id="PR01415">
    <property type="entry name" value="ANKYRIN"/>
</dbReference>
<evidence type="ECO:0000256" key="3">
    <source>
        <dbReference type="PROSITE-ProRule" id="PRU00023"/>
    </source>
</evidence>
<dbReference type="InterPro" id="IPR036770">
    <property type="entry name" value="Ankyrin_rpt-contain_sf"/>
</dbReference>
<feature type="repeat" description="ANK" evidence="3">
    <location>
        <begin position="148"/>
        <end position="180"/>
    </location>
</feature>